<evidence type="ECO:0000313" key="5">
    <source>
        <dbReference type="Proteomes" id="UP000613208"/>
    </source>
</evidence>
<keyword evidence="3" id="KW-0479">Metal-binding</keyword>
<dbReference type="RefSeq" id="WP_201309817.1">
    <property type="nucleotide sequence ID" value="NZ_BLYI01000006.1"/>
</dbReference>
<dbReference type="PANTHER" id="PTHR30548:SF6">
    <property type="entry name" value="DEHYDRATASE SUBUNIT YJIM-RELATED"/>
    <property type="match status" value="1"/>
</dbReference>
<dbReference type="EMBL" id="BLYI01000006">
    <property type="protein sequence ID" value="GFO84078.1"/>
    <property type="molecule type" value="Genomic_DNA"/>
</dbReference>
<protein>
    <submittedName>
        <fullName evidence="4">2-hydroxyglutaryl-CoA dehydratase</fullName>
    </submittedName>
</protein>
<dbReference type="Gene3D" id="1.20.1270.370">
    <property type="match status" value="1"/>
</dbReference>
<evidence type="ECO:0000256" key="3">
    <source>
        <dbReference type="ARBA" id="ARBA00023014"/>
    </source>
</evidence>
<dbReference type="GO" id="GO:0051536">
    <property type="term" value="F:iron-sulfur cluster binding"/>
    <property type="evidence" value="ECO:0007669"/>
    <property type="project" value="UniProtKB-KW"/>
</dbReference>
<reference evidence="4" key="1">
    <citation type="submission" date="2020-06" db="EMBL/GenBank/DDBJ databases">
        <title>Characterization of fructooligosaccharide metabolism and fructooligosaccharide-degrading enzymes in human commensal butyrate producers.</title>
        <authorList>
            <person name="Tanno H."/>
            <person name="Fujii T."/>
            <person name="Hirano K."/>
            <person name="Maeno S."/>
            <person name="Tonozuka T."/>
            <person name="Sakamoto M."/>
            <person name="Ohkuma M."/>
            <person name="Tochio T."/>
            <person name="Endo A."/>
        </authorList>
    </citation>
    <scope>NUCLEOTIDE SEQUENCE</scope>
    <source>
        <strain evidence="4">JCM 17466</strain>
    </source>
</reference>
<evidence type="ECO:0000256" key="1">
    <source>
        <dbReference type="ARBA" id="ARBA00001966"/>
    </source>
</evidence>
<dbReference type="InterPro" id="IPR010327">
    <property type="entry name" value="FldB/FldC_alpha/beta"/>
</dbReference>
<dbReference type="Gene3D" id="3.40.50.11890">
    <property type="match status" value="1"/>
</dbReference>
<dbReference type="Gene3D" id="3.40.50.11900">
    <property type="match status" value="1"/>
</dbReference>
<dbReference type="GO" id="GO:0016836">
    <property type="term" value="F:hydro-lyase activity"/>
    <property type="evidence" value="ECO:0007669"/>
    <property type="project" value="UniProtKB-ARBA"/>
</dbReference>
<proteinExistence type="inferred from homology"/>
<organism evidence="4 5">
    <name type="scientific">Anaerostipes butyraticus</name>
    <dbReference type="NCBI Taxonomy" id="645466"/>
    <lineage>
        <taxon>Bacteria</taxon>
        <taxon>Bacillati</taxon>
        <taxon>Bacillota</taxon>
        <taxon>Clostridia</taxon>
        <taxon>Lachnospirales</taxon>
        <taxon>Lachnospiraceae</taxon>
        <taxon>Anaerostipes</taxon>
    </lineage>
</organism>
<gene>
    <name evidence="4" type="ORF">ANBU17_04250</name>
</gene>
<dbReference type="Proteomes" id="UP000613208">
    <property type="component" value="Unassembled WGS sequence"/>
</dbReference>
<dbReference type="InterPro" id="IPR047678">
    <property type="entry name" value="YjiM-like"/>
</dbReference>
<dbReference type="NCBIfam" id="NF040772">
    <property type="entry name" value="double_cubane"/>
    <property type="match status" value="1"/>
</dbReference>
<comment type="caution">
    <text evidence="4">The sequence shown here is derived from an EMBL/GenBank/DDBJ whole genome shotgun (WGS) entry which is preliminary data.</text>
</comment>
<keyword evidence="3" id="KW-0408">Iron</keyword>
<dbReference type="AlphaFoldDB" id="A0A916Q8Q6"/>
<evidence type="ECO:0000313" key="4">
    <source>
        <dbReference type="EMBL" id="GFO84078.1"/>
    </source>
</evidence>
<comment type="cofactor">
    <cofactor evidence="1">
        <name>[4Fe-4S] cluster</name>
        <dbReference type="ChEBI" id="CHEBI:49883"/>
    </cofactor>
</comment>
<dbReference type="Pfam" id="PF06050">
    <property type="entry name" value="HGD-D"/>
    <property type="match status" value="1"/>
</dbReference>
<keyword evidence="5" id="KW-1185">Reference proteome</keyword>
<keyword evidence="3" id="KW-0411">Iron-sulfur</keyword>
<sequence length="385" mass="43659">MEEIKLPKDFVTYPEARKKAFLSLKKLKEEGRRIVGVFCTYTPWELIEAADAVAVVLCGIGEENIPAAEKRLPKNLCPLIKASYGSAATDRCPFFYFSDMVLAETTCDGKKKMYELMGELKHCHIMQLPPGAGGKGALEFWKAEVESVKEDLEDFYGIKITEEKLRAAIRLRNRERKAILDFYEVGRLKPTPISGYELNTVVTSNDYAFDIEEKIKYLEQRTRELTDLYEKEYKGKKSRPRILITGCPTHGVIDKVIRRIEELGADVVGFENCCGPREKKDPIDEEKDPITAIAEKYLRVNCSVMSPNPGRFKAMGEQIDEYQADGVIEVLLQACHTFAIESDAVKRFVTEEKDIPYLAITTDYSMTDQGQIDTRIGAFIELLDS</sequence>
<name>A0A916Q8Q6_9FIRM</name>
<accession>A0A916Q8Q6</accession>
<dbReference type="PANTHER" id="PTHR30548">
    <property type="entry name" value="2-HYDROXYGLUTARYL-COA DEHYDRATASE, D-COMPONENT-RELATED"/>
    <property type="match status" value="1"/>
</dbReference>
<evidence type="ECO:0000256" key="2">
    <source>
        <dbReference type="ARBA" id="ARBA00005806"/>
    </source>
</evidence>
<comment type="similarity">
    <text evidence="2">Belongs to the FldB/FldC dehydratase alpha/beta subunit family.</text>
</comment>